<dbReference type="PANTHER" id="PTHR40940:SF2">
    <property type="entry name" value="BATD"/>
    <property type="match status" value="1"/>
</dbReference>
<dbReference type="Proteomes" id="UP000514509">
    <property type="component" value="Chromosome"/>
</dbReference>
<accession>A0A7L7L9C1</accession>
<dbReference type="InterPro" id="IPR025738">
    <property type="entry name" value="BatD"/>
</dbReference>
<protein>
    <submittedName>
        <fullName evidence="2">BatD family protein</fullName>
    </submittedName>
</protein>
<keyword evidence="1" id="KW-1133">Transmembrane helix</keyword>
<evidence type="ECO:0000313" key="3">
    <source>
        <dbReference type="Proteomes" id="UP000514509"/>
    </source>
</evidence>
<evidence type="ECO:0000256" key="1">
    <source>
        <dbReference type="SAM" id="Phobius"/>
    </source>
</evidence>
<dbReference type="PANTHER" id="PTHR40940">
    <property type="entry name" value="PROTEIN BATD-RELATED"/>
    <property type="match status" value="1"/>
</dbReference>
<keyword evidence="1" id="KW-0812">Transmembrane</keyword>
<name>A0A7L7L9C1_9BACT</name>
<keyword evidence="1" id="KW-0472">Membrane</keyword>
<evidence type="ECO:0000313" key="2">
    <source>
        <dbReference type="EMBL" id="QMU29436.1"/>
    </source>
</evidence>
<dbReference type="Pfam" id="PF13584">
    <property type="entry name" value="BatD"/>
    <property type="match status" value="1"/>
</dbReference>
<reference evidence="2 3" key="1">
    <citation type="submission" date="2020-08" db="EMBL/GenBank/DDBJ databases">
        <title>Adhaeribacter dokdonensis sp. nov., isolated from the rhizosphere of Elymus tsukushiensis, a plant native to the Dokdo Islands, Republic of Korea.</title>
        <authorList>
            <person name="Ghim S.Y."/>
        </authorList>
    </citation>
    <scope>NUCLEOTIDE SEQUENCE [LARGE SCALE GENOMIC DNA]</scope>
    <source>
        <strain evidence="2 3">KUDC8001</strain>
    </source>
</reference>
<proteinExistence type="predicted"/>
<sequence length="470" mass="53416">MLKKIALFLGFIMCMLPGYSQQISIEFGSTRIPIETYFTISIRLKGATLKEASIFPEIEGFQKSSRFSKKTTLKSGNNLLEEIHTQNYAALNEGTFVIKPFTMVVNGIPVKSPGTRVQVGPITEDENALETTAEVPPEVKNSTIKTPQSFLNLETSKKQVYMGEGLHVALYFYLLPSENGQLEFYNFLQQLPPLFKQMKQPNVWEEAFEQTEILPDSVQVSKVPYLRYKLYEAVYYPLNTQNLIFPALSLKMVKYTTAEDATFANEKRQSEIKEFTTEPESIQVKPLPAHPLRESVPVGLYRLDETIDRSLISLNQAVNYSFAVIGEGNIAGLPNPTLQNQAALEIYPPQIKENLLRQRERISGSKRFLYSIVPKAPGTFPLSRLLQFVYFDPVREQYDTLTSKLTLKVSGKINKDAAIETGITGDFYKLIETEDNALVSMHKFEKLKLYTNLIVLLLLIISVYIFLRNR</sequence>
<dbReference type="KEGG" id="add:HUW48_15925"/>
<keyword evidence="3" id="KW-1185">Reference proteome</keyword>
<organism evidence="2 3">
    <name type="scientific">Adhaeribacter radiodurans</name>
    <dbReference type="NCBI Taxonomy" id="2745197"/>
    <lineage>
        <taxon>Bacteria</taxon>
        <taxon>Pseudomonadati</taxon>
        <taxon>Bacteroidota</taxon>
        <taxon>Cytophagia</taxon>
        <taxon>Cytophagales</taxon>
        <taxon>Hymenobacteraceae</taxon>
        <taxon>Adhaeribacter</taxon>
    </lineage>
</organism>
<feature type="transmembrane region" description="Helical" evidence="1">
    <location>
        <begin position="449"/>
        <end position="467"/>
    </location>
</feature>
<dbReference type="EMBL" id="CP055153">
    <property type="protein sequence ID" value="QMU29436.1"/>
    <property type="molecule type" value="Genomic_DNA"/>
</dbReference>
<dbReference type="AlphaFoldDB" id="A0A7L7L9C1"/>
<gene>
    <name evidence="2" type="ORF">HUW48_15925</name>
</gene>